<dbReference type="Pfam" id="PF25275">
    <property type="entry name" value="Golvesin_C"/>
    <property type="match status" value="1"/>
</dbReference>
<evidence type="ECO:0000313" key="5">
    <source>
        <dbReference type="Proteomes" id="UP000001887"/>
    </source>
</evidence>
<evidence type="ECO:0000313" key="4">
    <source>
        <dbReference type="EMBL" id="ADB17054.1"/>
    </source>
</evidence>
<evidence type="ECO:0000259" key="3">
    <source>
        <dbReference type="Pfam" id="PF25275"/>
    </source>
</evidence>
<organism evidence="4 5">
    <name type="scientific">Pirellula staleyi (strain ATCC 27377 / DSM 6068 / ICPB 4128)</name>
    <name type="common">Pirella staleyi</name>
    <dbReference type="NCBI Taxonomy" id="530564"/>
    <lineage>
        <taxon>Bacteria</taxon>
        <taxon>Pseudomonadati</taxon>
        <taxon>Planctomycetota</taxon>
        <taxon>Planctomycetia</taxon>
        <taxon>Pirellulales</taxon>
        <taxon>Pirellulaceae</taxon>
        <taxon>Pirellula</taxon>
    </lineage>
</organism>
<dbReference type="AlphaFoldDB" id="D2R4I8"/>
<evidence type="ECO:0008006" key="6">
    <source>
        <dbReference type="Google" id="ProtNLM"/>
    </source>
</evidence>
<dbReference type="OrthoDB" id="289126at2"/>
<dbReference type="STRING" id="530564.Psta_2384"/>
<feature type="domain" description="DUF1553" evidence="2">
    <location>
        <begin position="472"/>
        <end position="698"/>
    </location>
</feature>
<gene>
    <name evidence="4" type="ordered locus">Psta_2384</name>
</gene>
<dbReference type="PANTHER" id="PTHR35889">
    <property type="entry name" value="CYCLOINULO-OLIGOSACCHARIDE FRUCTANOTRANSFERASE-RELATED"/>
    <property type="match status" value="1"/>
</dbReference>
<dbReference type="PANTHER" id="PTHR35889:SF3">
    <property type="entry name" value="F-BOX DOMAIN-CONTAINING PROTEIN"/>
    <property type="match status" value="1"/>
</dbReference>
<dbReference type="Proteomes" id="UP000001887">
    <property type="component" value="Chromosome"/>
</dbReference>
<name>D2R4I8_PIRSD</name>
<protein>
    <recommendedName>
        <fullName evidence="6">Xanthan lyase</fullName>
    </recommendedName>
</protein>
<dbReference type="InterPro" id="IPR011444">
    <property type="entry name" value="DUF1549"/>
</dbReference>
<keyword evidence="5" id="KW-1185">Reference proteome</keyword>
<proteinExistence type="predicted"/>
<feature type="domain" description="Golvesin/Xly CBD-like" evidence="3">
    <location>
        <begin position="50"/>
        <end position="174"/>
    </location>
</feature>
<dbReference type="HOGENOM" id="CLU_005632_2_0_0"/>
<sequence precursor="true">MTLTPFRSVFAGLRSAATVAVALACSIGFGRLAIAEGLDPAKLPGIVVDDGAAEALGTWTNSTHTRPFVGAGYIYSAGGESNLVKFPIEVKEAGTYSVLLAYSPGANRTDRAPVQIHAADGQHSAIVDQQKVPVGVGPFHLLGQYDFTAGTTEIIVSAEANEKGVVIADAVMLVSKESLEKFKADYAKEFPKLVTKKADKPAKPVAGAKAKPAEPPLETAPAFVRVPATKQREKLTPHSLDALMEKHVGGIESATIVGDEAFLRRICFDLCGRQPTSDEMATFLADTMPDKRERAVDRYLALPEFGRNWGNYFSDVVSYRTPEPELTFLNYTPFKGWLAEQLNQDVGYDEVAYRIITASGKVADNPAASYVGFHQGDRSRLAAETTRIFLSTQIQCAECHDHKFIDMPQETFHHVAAFFVRVQAKLPWNDSSQILVSSKAAGEHKMPEGREEMKPMAFSEKSLELGRSDIDRRVELANWIVGSENPWFAKAFTNRVWARMMGRGFCEPVDEIGELGDRVLPEVHAAVADHFIATGFKAKDLFRTIALSKSYQRGICDPAKGDEKPFATIAAGRLRGDEVFDSLAVAISLPDVTPPAMAPTAEIRFPPPPKSTRDLVNEAFGFDPSSEAVHVLRTMQQAMFLMNNDQIQKQIDASPGSGTVLAQLLAAEASNDVVVEKLYERVLARKPTAKEIEIAREHIASIADRGDAFEDLLWSMINSAEFLSRR</sequence>
<evidence type="ECO:0000259" key="2">
    <source>
        <dbReference type="Pfam" id="PF07587"/>
    </source>
</evidence>
<reference evidence="4 5" key="1">
    <citation type="journal article" date="2009" name="Stand. Genomic Sci.">
        <title>Complete genome sequence of Pirellula staleyi type strain (ATCC 27377).</title>
        <authorList>
            <person name="Clum A."/>
            <person name="Tindall B.J."/>
            <person name="Sikorski J."/>
            <person name="Ivanova N."/>
            <person name="Mavrommatis K."/>
            <person name="Lucas S."/>
            <person name="Glavina del Rio T."/>
            <person name="Nolan M."/>
            <person name="Chen F."/>
            <person name="Tice H."/>
            <person name="Pitluck S."/>
            <person name="Cheng J.F."/>
            <person name="Chertkov O."/>
            <person name="Brettin T."/>
            <person name="Han C."/>
            <person name="Detter J.C."/>
            <person name="Kuske C."/>
            <person name="Bruce D."/>
            <person name="Goodwin L."/>
            <person name="Ovchinikova G."/>
            <person name="Pati A."/>
            <person name="Mikhailova N."/>
            <person name="Chen A."/>
            <person name="Palaniappan K."/>
            <person name="Land M."/>
            <person name="Hauser L."/>
            <person name="Chang Y.J."/>
            <person name="Jeffries C.D."/>
            <person name="Chain P."/>
            <person name="Rohde M."/>
            <person name="Goker M."/>
            <person name="Bristow J."/>
            <person name="Eisen J.A."/>
            <person name="Markowitz V."/>
            <person name="Hugenholtz P."/>
            <person name="Kyrpides N.C."/>
            <person name="Klenk H.P."/>
            <person name="Lapidus A."/>
        </authorList>
    </citation>
    <scope>NUCLEOTIDE SEQUENCE [LARGE SCALE GENOMIC DNA]</scope>
    <source>
        <strain evidence="5">ATCC 27377 / DSM 6068 / ICPB 4128</strain>
    </source>
</reference>
<dbReference type="Pfam" id="PF07583">
    <property type="entry name" value="PSCyt2"/>
    <property type="match status" value="1"/>
</dbReference>
<dbReference type="InterPro" id="IPR022655">
    <property type="entry name" value="DUF1553"/>
</dbReference>
<evidence type="ECO:0000259" key="1">
    <source>
        <dbReference type="Pfam" id="PF07583"/>
    </source>
</evidence>
<dbReference type="eggNOG" id="COG2081">
    <property type="taxonomic scope" value="Bacteria"/>
</dbReference>
<dbReference type="Pfam" id="PF07587">
    <property type="entry name" value="PSD1"/>
    <property type="match status" value="1"/>
</dbReference>
<accession>D2R4I8</accession>
<dbReference type="InterPro" id="IPR033803">
    <property type="entry name" value="CBD-like_Golvesin-Xly"/>
</dbReference>
<dbReference type="eggNOG" id="COG5492">
    <property type="taxonomic scope" value="Bacteria"/>
</dbReference>
<dbReference type="PROSITE" id="PS51257">
    <property type="entry name" value="PROKAR_LIPOPROTEIN"/>
    <property type="match status" value="1"/>
</dbReference>
<dbReference type="Gene3D" id="2.60.120.260">
    <property type="entry name" value="Galactose-binding domain-like"/>
    <property type="match status" value="1"/>
</dbReference>
<feature type="domain" description="DUF1549" evidence="1">
    <location>
        <begin position="250"/>
        <end position="423"/>
    </location>
</feature>
<dbReference type="KEGG" id="psl:Psta_2384"/>
<dbReference type="EMBL" id="CP001848">
    <property type="protein sequence ID" value="ADB17054.1"/>
    <property type="molecule type" value="Genomic_DNA"/>
</dbReference>